<proteinExistence type="predicted"/>
<organism evidence="2">
    <name type="scientific">Thiothrix fructosivorans</name>
    <dbReference type="NCBI Taxonomy" id="111770"/>
    <lineage>
        <taxon>Bacteria</taxon>
        <taxon>Pseudomonadati</taxon>
        <taxon>Pseudomonadota</taxon>
        <taxon>Gammaproteobacteria</taxon>
        <taxon>Thiotrichales</taxon>
        <taxon>Thiotrichaceae</taxon>
        <taxon>Thiothrix</taxon>
    </lineage>
</organism>
<dbReference type="AlphaFoldDB" id="A0A8B0SII0"/>
<sequence length="114" mass="13651">MMTETAMKHLFFGRIRNKGLFWSYAPDITYDEGKDNLLCETVLKYGDIDDIRYLLVLYGESKVREVWERDVKSDARFKRLNYFLARVFFHLDVEASDFENLQHERLTKFRLLAG</sequence>
<reference evidence="1 3" key="1">
    <citation type="submission" date="2021-03" db="EMBL/GenBank/DDBJ databases">
        <title>Draft genome and methylome analysis of Thiotrix fructosivoruns ATCC 49748.</title>
        <authorList>
            <person name="Fomenkov A."/>
            <person name="Grabovich M.Y."/>
            <person name="Roberts R.J."/>
        </authorList>
    </citation>
    <scope>NUCLEOTIDE SEQUENCE [LARGE SCALE GENOMIC DNA]</scope>
    <source>
        <strain evidence="1 3">ATCC 49748</strain>
    </source>
</reference>
<reference evidence="2" key="2">
    <citation type="submission" date="2021-04" db="EMBL/GenBank/DDBJ databases">
        <title>Complete Genome and methylome analysis of Thiothrix fructosivorans ATCC 49748.</title>
        <authorList>
            <person name="Fomenkov A."/>
            <person name="Sun L."/>
            <person name="Vincze T."/>
            <person name="Grabovich M.Y."/>
            <person name="Roberts R.J."/>
        </authorList>
    </citation>
    <scope>NUCLEOTIDE SEQUENCE</scope>
    <source>
        <strain evidence="2">ATCC 49748</strain>
    </source>
</reference>
<protein>
    <submittedName>
        <fullName evidence="2">Uncharacterized protein</fullName>
    </submittedName>
</protein>
<evidence type="ECO:0000313" key="1">
    <source>
        <dbReference type="EMBL" id="MBO0613654.1"/>
    </source>
</evidence>
<gene>
    <name evidence="2" type="ORF">J1836_000700</name>
    <name evidence="1" type="ORF">J1836_12115</name>
</gene>
<dbReference type="Proteomes" id="UP000664466">
    <property type="component" value="Unassembled WGS sequence"/>
</dbReference>
<dbReference type="EMBL" id="JAFMPM010000006">
    <property type="protein sequence ID" value="MBO0613654.1"/>
    <property type="molecule type" value="Genomic_DNA"/>
</dbReference>
<evidence type="ECO:0000313" key="3">
    <source>
        <dbReference type="Proteomes" id="UP000664466"/>
    </source>
</evidence>
<dbReference type="EMBL" id="CP072748">
    <property type="protein sequence ID" value="QTX10931.1"/>
    <property type="molecule type" value="Genomic_DNA"/>
</dbReference>
<name>A0A8B0SII0_9GAMM</name>
<keyword evidence="3" id="KW-1185">Reference proteome</keyword>
<accession>A0A8B0SII0</accession>
<evidence type="ECO:0000313" key="2">
    <source>
        <dbReference type="EMBL" id="QTX10931.1"/>
    </source>
</evidence>